<accession>A0AAI9TE09</accession>
<dbReference type="EMBL" id="LACB01000290">
    <property type="protein sequence ID" value="KAJ9485058.1"/>
    <property type="molecule type" value="Genomic_DNA"/>
</dbReference>
<name>A0AAI9TE09_PENTH</name>
<dbReference type="Proteomes" id="UP001227192">
    <property type="component" value="Unassembled WGS sequence"/>
</dbReference>
<comment type="caution">
    <text evidence="1">The sequence shown here is derived from an EMBL/GenBank/DDBJ whole genome shotgun (WGS) entry which is preliminary data.</text>
</comment>
<proteinExistence type="predicted"/>
<dbReference type="AlphaFoldDB" id="A0AAI9TE09"/>
<reference evidence="1" key="2">
    <citation type="journal article" date="2016" name="Fungal Biol.">
        <title>Ochratoxin A production by Penicillium thymicola.</title>
        <authorList>
            <person name="Nguyen H.D.T."/>
            <person name="McMullin D.R."/>
            <person name="Ponomareva E."/>
            <person name="Riley R."/>
            <person name="Pomraning K.R."/>
            <person name="Baker S.E."/>
            <person name="Seifert K.A."/>
        </authorList>
    </citation>
    <scope>NUCLEOTIDE SEQUENCE</scope>
    <source>
        <strain evidence="1">DAOM 180753</strain>
    </source>
</reference>
<organism evidence="1 2">
    <name type="scientific">Penicillium thymicola</name>
    <dbReference type="NCBI Taxonomy" id="293382"/>
    <lineage>
        <taxon>Eukaryota</taxon>
        <taxon>Fungi</taxon>
        <taxon>Dikarya</taxon>
        <taxon>Ascomycota</taxon>
        <taxon>Pezizomycotina</taxon>
        <taxon>Eurotiomycetes</taxon>
        <taxon>Eurotiomycetidae</taxon>
        <taxon>Eurotiales</taxon>
        <taxon>Aspergillaceae</taxon>
        <taxon>Penicillium</taxon>
    </lineage>
</organism>
<reference evidence="1" key="1">
    <citation type="submission" date="2015-06" db="EMBL/GenBank/DDBJ databases">
        <authorList>
            <person name="Nguyen H."/>
        </authorList>
    </citation>
    <scope>NUCLEOTIDE SEQUENCE</scope>
    <source>
        <strain evidence="1">DAOM 180753</strain>
    </source>
</reference>
<keyword evidence="2" id="KW-1185">Reference proteome</keyword>
<evidence type="ECO:0000313" key="2">
    <source>
        <dbReference type="Proteomes" id="UP001227192"/>
    </source>
</evidence>
<gene>
    <name evidence="1" type="ORF">VN97_g8308</name>
</gene>
<protein>
    <submittedName>
        <fullName evidence="1">Uncharacterized protein</fullName>
    </submittedName>
</protein>
<sequence length="93" mass="10600">MIRKHRLDVLIELLVHTISWHRINSGHVMLRPVPFVSQLNCTSSQESIQFYCKNALCFSSFRTALSVFISVPIANTFVISLNCKSAYGIHLHL</sequence>
<evidence type="ECO:0000313" key="1">
    <source>
        <dbReference type="EMBL" id="KAJ9485058.1"/>
    </source>
</evidence>